<dbReference type="FunFam" id="3.40.30.10:FF:000034">
    <property type="entry name" value="glutathione S-transferase 1"/>
    <property type="match status" value="1"/>
</dbReference>
<dbReference type="Pfam" id="PF00043">
    <property type="entry name" value="GST_C"/>
    <property type="match status" value="1"/>
</dbReference>
<dbReference type="InterPro" id="IPR004046">
    <property type="entry name" value="GST_C"/>
</dbReference>
<dbReference type="OMA" id="AWMQRIT"/>
<dbReference type="PANTHER" id="PTHR43969:SF3">
    <property type="entry name" value="GLUTATHIONE S TRANSFERASE E11, ISOFORM A-RELATED"/>
    <property type="match status" value="1"/>
</dbReference>
<feature type="domain" description="GST C-terminal" evidence="3">
    <location>
        <begin position="88"/>
        <end position="223"/>
    </location>
</feature>
<dbReference type="Pfam" id="PF13417">
    <property type="entry name" value="GST_N_3"/>
    <property type="match status" value="1"/>
</dbReference>
<sequence length="223" mass="24646">MSLKLYYTSVSPPCRASLLTINALGIDVELVPINLSAQEHLTTEFLQLNPFHTVPTLQDGSFTLCDSHAINAYLVEKYATDDSLYPKDLQQKAIVSQRLHFDSNVLSARLSAITGPILRGGAKTVAKDKADALLQGLTLLETILETNKYACGDKLTIADFSLVTTVSSANAVLPLASNRFPKIFDWWNRLEALPFYKEANQEGLDAFTNLIKSKNIVRQNSTR</sequence>
<comment type="subunit">
    <text evidence="1">Homodimer.</text>
</comment>
<accession>D6WCU9</accession>
<dbReference type="eggNOG" id="KOG0867">
    <property type="taxonomic scope" value="Eukaryota"/>
</dbReference>
<dbReference type="EMBL" id="KQ971311">
    <property type="protein sequence ID" value="EEZ98840.1"/>
    <property type="molecule type" value="Genomic_DNA"/>
</dbReference>
<dbReference type="KEGG" id="tca:654964"/>
<dbReference type="CDD" id="cd03045">
    <property type="entry name" value="GST_N_Delta_Epsilon"/>
    <property type="match status" value="1"/>
</dbReference>
<dbReference type="Gene3D" id="3.40.30.10">
    <property type="entry name" value="Glutaredoxin"/>
    <property type="match status" value="1"/>
</dbReference>
<keyword evidence="5" id="KW-1185">Reference proteome</keyword>
<dbReference type="InterPro" id="IPR010987">
    <property type="entry name" value="Glutathione-S-Trfase_C-like"/>
</dbReference>
<dbReference type="InterPro" id="IPR004045">
    <property type="entry name" value="Glutathione_S-Trfase_N"/>
</dbReference>
<dbReference type="GO" id="GO:0004364">
    <property type="term" value="F:glutathione transferase activity"/>
    <property type="evidence" value="ECO:0000318"/>
    <property type="project" value="GO_Central"/>
</dbReference>
<reference evidence="4 5" key="1">
    <citation type="journal article" date="2008" name="Nature">
        <title>The genome of the model beetle and pest Tribolium castaneum.</title>
        <authorList>
            <consortium name="Tribolium Genome Sequencing Consortium"/>
            <person name="Richards S."/>
            <person name="Gibbs R.A."/>
            <person name="Weinstock G.M."/>
            <person name="Brown S.J."/>
            <person name="Denell R."/>
            <person name="Beeman R.W."/>
            <person name="Gibbs R."/>
            <person name="Beeman R.W."/>
            <person name="Brown S.J."/>
            <person name="Bucher G."/>
            <person name="Friedrich M."/>
            <person name="Grimmelikhuijzen C.J."/>
            <person name="Klingler M."/>
            <person name="Lorenzen M."/>
            <person name="Richards S."/>
            <person name="Roth S."/>
            <person name="Schroder R."/>
            <person name="Tautz D."/>
            <person name="Zdobnov E.M."/>
            <person name="Muzny D."/>
            <person name="Gibbs R.A."/>
            <person name="Weinstock G.M."/>
            <person name="Attaway T."/>
            <person name="Bell S."/>
            <person name="Buhay C.J."/>
            <person name="Chandrabose M.N."/>
            <person name="Chavez D."/>
            <person name="Clerk-Blankenburg K.P."/>
            <person name="Cree A."/>
            <person name="Dao M."/>
            <person name="Davis C."/>
            <person name="Chacko J."/>
            <person name="Dinh H."/>
            <person name="Dugan-Rocha S."/>
            <person name="Fowler G."/>
            <person name="Garner T.T."/>
            <person name="Garnes J."/>
            <person name="Gnirke A."/>
            <person name="Hawes A."/>
            <person name="Hernandez J."/>
            <person name="Hines S."/>
            <person name="Holder M."/>
            <person name="Hume J."/>
            <person name="Jhangiani S.N."/>
            <person name="Joshi V."/>
            <person name="Khan Z.M."/>
            <person name="Jackson L."/>
            <person name="Kovar C."/>
            <person name="Kowis A."/>
            <person name="Lee S."/>
            <person name="Lewis L.R."/>
            <person name="Margolis J."/>
            <person name="Morgan M."/>
            <person name="Nazareth L.V."/>
            <person name="Nguyen N."/>
            <person name="Okwuonu G."/>
            <person name="Parker D."/>
            <person name="Richards S."/>
            <person name="Ruiz S.J."/>
            <person name="Santibanez J."/>
            <person name="Savard J."/>
            <person name="Scherer S.E."/>
            <person name="Schneider B."/>
            <person name="Sodergren E."/>
            <person name="Tautz D."/>
            <person name="Vattahil S."/>
            <person name="Villasana D."/>
            <person name="White C.S."/>
            <person name="Wright R."/>
            <person name="Park Y."/>
            <person name="Beeman R.W."/>
            <person name="Lord J."/>
            <person name="Oppert B."/>
            <person name="Lorenzen M."/>
            <person name="Brown S."/>
            <person name="Wang L."/>
            <person name="Savard J."/>
            <person name="Tautz D."/>
            <person name="Richards S."/>
            <person name="Weinstock G."/>
            <person name="Gibbs R.A."/>
            <person name="Liu Y."/>
            <person name="Worley K."/>
            <person name="Weinstock G."/>
            <person name="Elsik C.G."/>
            <person name="Reese J.T."/>
            <person name="Elhaik E."/>
            <person name="Landan G."/>
            <person name="Graur D."/>
            <person name="Arensburger P."/>
            <person name="Atkinson P."/>
            <person name="Beeman R.W."/>
            <person name="Beidler J."/>
            <person name="Brown S.J."/>
            <person name="Demuth J.P."/>
            <person name="Drury D.W."/>
            <person name="Du Y.Z."/>
            <person name="Fujiwara H."/>
            <person name="Lorenzen M."/>
            <person name="Maselli V."/>
            <person name="Osanai M."/>
            <person name="Park Y."/>
            <person name="Robertson H.M."/>
            <person name="Tu Z."/>
            <person name="Wang J.J."/>
            <person name="Wang S."/>
            <person name="Richards S."/>
            <person name="Song H."/>
            <person name="Zhang L."/>
            <person name="Sodergren E."/>
            <person name="Werner D."/>
            <person name="Stanke M."/>
            <person name="Morgenstern B."/>
            <person name="Solovyev V."/>
            <person name="Kosarev P."/>
            <person name="Brown G."/>
            <person name="Chen H.C."/>
            <person name="Ermolaeva O."/>
            <person name="Hlavina W."/>
            <person name="Kapustin Y."/>
            <person name="Kiryutin B."/>
            <person name="Kitts P."/>
            <person name="Maglott D."/>
            <person name="Pruitt K."/>
            <person name="Sapojnikov V."/>
            <person name="Souvorov A."/>
            <person name="Mackey A.J."/>
            <person name="Waterhouse R.M."/>
            <person name="Wyder S."/>
            <person name="Zdobnov E.M."/>
            <person name="Zdobnov E.M."/>
            <person name="Wyder S."/>
            <person name="Kriventseva E.V."/>
            <person name="Kadowaki T."/>
            <person name="Bork P."/>
            <person name="Aranda M."/>
            <person name="Bao R."/>
            <person name="Beermann A."/>
            <person name="Berns N."/>
            <person name="Bolognesi R."/>
            <person name="Bonneton F."/>
            <person name="Bopp D."/>
            <person name="Brown S.J."/>
            <person name="Bucher G."/>
            <person name="Butts T."/>
            <person name="Chaumot A."/>
            <person name="Denell R.E."/>
            <person name="Ferrier D.E."/>
            <person name="Friedrich M."/>
            <person name="Gordon C.M."/>
            <person name="Jindra M."/>
            <person name="Klingler M."/>
            <person name="Lan Q."/>
            <person name="Lattorff H.M."/>
            <person name="Laudet V."/>
            <person name="von Levetsow C."/>
            <person name="Liu Z."/>
            <person name="Lutz R."/>
            <person name="Lynch J.A."/>
            <person name="da Fonseca R.N."/>
            <person name="Posnien N."/>
            <person name="Reuter R."/>
            <person name="Roth S."/>
            <person name="Savard J."/>
            <person name="Schinko J.B."/>
            <person name="Schmitt C."/>
            <person name="Schoppmeier M."/>
            <person name="Schroder R."/>
            <person name="Shippy T.D."/>
            <person name="Simonnet F."/>
            <person name="Marques-Souza H."/>
            <person name="Tautz D."/>
            <person name="Tomoyasu Y."/>
            <person name="Trauner J."/>
            <person name="Van der Zee M."/>
            <person name="Vervoort M."/>
            <person name="Wittkopp N."/>
            <person name="Wimmer E.A."/>
            <person name="Yang X."/>
            <person name="Jones A.K."/>
            <person name="Sattelle D.B."/>
            <person name="Ebert P.R."/>
            <person name="Nelson D."/>
            <person name="Scott J.G."/>
            <person name="Beeman R.W."/>
            <person name="Muthukrishnan S."/>
            <person name="Kramer K.J."/>
            <person name="Arakane Y."/>
            <person name="Beeman R.W."/>
            <person name="Zhu Q."/>
            <person name="Hogenkamp D."/>
            <person name="Dixit R."/>
            <person name="Oppert B."/>
            <person name="Jiang H."/>
            <person name="Zou Z."/>
            <person name="Marshall J."/>
            <person name="Elpidina E."/>
            <person name="Vinokurov K."/>
            <person name="Oppert C."/>
            <person name="Zou Z."/>
            <person name="Evans J."/>
            <person name="Lu Z."/>
            <person name="Zhao P."/>
            <person name="Sumathipala N."/>
            <person name="Altincicek B."/>
            <person name="Vilcinskas A."/>
            <person name="Williams M."/>
            <person name="Hultmark D."/>
            <person name="Hetru C."/>
            <person name="Jiang H."/>
            <person name="Grimmelikhuijzen C.J."/>
            <person name="Hauser F."/>
            <person name="Cazzamali G."/>
            <person name="Williamson M."/>
            <person name="Park Y."/>
            <person name="Li B."/>
            <person name="Tanaka Y."/>
            <person name="Predel R."/>
            <person name="Neupert S."/>
            <person name="Schachtner J."/>
            <person name="Verleyen P."/>
            <person name="Raible F."/>
            <person name="Bork P."/>
            <person name="Friedrich M."/>
            <person name="Walden K.K."/>
            <person name="Robertson H.M."/>
            <person name="Angeli S."/>
            <person name="Foret S."/>
            <person name="Bucher G."/>
            <person name="Schuetz S."/>
            <person name="Maleszka R."/>
            <person name="Wimmer E.A."/>
            <person name="Beeman R.W."/>
            <person name="Lorenzen M."/>
            <person name="Tomoyasu Y."/>
            <person name="Miller S.C."/>
            <person name="Grossmann D."/>
            <person name="Bucher G."/>
        </authorList>
    </citation>
    <scope>NUCLEOTIDE SEQUENCE [LARGE SCALE GENOMIC DNA]</scope>
    <source>
        <strain evidence="4 5">Georgia GA2</strain>
    </source>
</reference>
<dbReference type="InterPro" id="IPR040079">
    <property type="entry name" value="Glutathione_S-Trfase"/>
</dbReference>
<dbReference type="SUPFAM" id="SSF47616">
    <property type="entry name" value="GST C-terminal domain-like"/>
    <property type="match status" value="1"/>
</dbReference>
<dbReference type="Proteomes" id="UP000007266">
    <property type="component" value="Linkage group 2"/>
</dbReference>
<dbReference type="PhylomeDB" id="D6WCU9"/>
<dbReference type="FunFam" id="1.20.1050.10:FF:000007">
    <property type="entry name" value="Glutathione S-transferase 1-1"/>
    <property type="match status" value="1"/>
</dbReference>
<evidence type="ECO:0000313" key="5">
    <source>
        <dbReference type="Proteomes" id="UP000007266"/>
    </source>
</evidence>
<dbReference type="SUPFAM" id="SSF52833">
    <property type="entry name" value="Thioredoxin-like"/>
    <property type="match status" value="1"/>
</dbReference>
<dbReference type="AlphaFoldDB" id="D6WCU9"/>
<evidence type="ECO:0000259" key="2">
    <source>
        <dbReference type="PROSITE" id="PS50404"/>
    </source>
</evidence>
<dbReference type="Gene3D" id="1.20.1050.10">
    <property type="match status" value="1"/>
</dbReference>
<dbReference type="InterPro" id="IPR036282">
    <property type="entry name" value="Glutathione-S-Trfase_C_sf"/>
</dbReference>
<dbReference type="CDD" id="cd03177">
    <property type="entry name" value="GST_C_Delta_Epsilon"/>
    <property type="match status" value="1"/>
</dbReference>
<dbReference type="InterPro" id="IPR036249">
    <property type="entry name" value="Thioredoxin-like_sf"/>
</dbReference>
<dbReference type="SFLD" id="SFLDG01153">
    <property type="entry name" value="Main.4:_Theta-like"/>
    <property type="match status" value="1"/>
</dbReference>
<evidence type="ECO:0000259" key="3">
    <source>
        <dbReference type="PROSITE" id="PS50405"/>
    </source>
</evidence>
<dbReference type="PROSITE" id="PS50404">
    <property type="entry name" value="GST_NTER"/>
    <property type="match status" value="1"/>
</dbReference>
<dbReference type="SFLD" id="SFLDS00019">
    <property type="entry name" value="Glutathione_Transferase_(cytos"/>
    <property type="match status" value="1"/>
</dbReference>
<feature type="domain" description="GST N-terminal" evidence="2">
    <location>
        <begin position="1"/>
        <end position="82"/>
    </location>
</feature>
<dbReference type="HOGENOM" id="CLU_011226_2_1_1"/>
<dbReference type="SFLD" id="SFLDG00358">
    <property type="entry name" value="Main_(cytGST)"/>
    <property type="match status" value="1"/>
</dbReference>
<organism evidence="4 5">
    <name type="scientific">Tribolium castaneum</name>
    <name type="common">Red flour beetle</name>
    <dbReference type="NCBI Taxonomy" id="7070"/>
    <lineage>
        <taxon>Eukaryota</taxon>
        <taxon>Metazoa</taxon>
        <taxon>Ecdysozoa</taxon>
        <taxon>Arthropoda</taxon>
        <taxon>Hexapoda</taxon>
        <taxon>Insecta</taxon>
        <taxon>Pterygota</taxon>
        <taxon>Neoptera</taxon>
        <taxon>Endopterygota</taxon>
        <taxon>Coleoptera</taxon>
        <taxon>Polyphaga</taxon>
        <taxon>Cucujiformia</taxon>
        <taxon>Tenebrionidae</taxon>
        <taxon>Tenebrionidae incertae sedis</taxon>
        <taxon>Tribolium</taxon>
    </lineage>
</organism>
<evidence type="ECO:0000313" key="4">
    <source>
        <dbReference type="EMBL" id="EEZ98840.1"/>
    </source>
</evidence>
<evidence type="ECO:0000256" key="1">
    <source>
        <dbReference type="ARBA" id="ARBA00011738"/>
    </source>
</evidence>
<dbReference type="PANTHER" id="PTHR43969">
    <property type="entry name" value="GLUTATHIONE S TRANSFERASE D10, ISOFORM A-RELATED"/>
    <property type="match status" value="1"/>
</dbReference>
<proteinExistence type="predicted"/>
<dbReference type="OrthoDB" id="2309723at2759"/>
<reference evidence="4 5" key="2">
    <citation type="journal article" date="2010" name="Nucleic Acids Res.">
        <title>BeetleBase in 2010: revisions to provide comprehensive genomic information for Tribolium castaneum.</title>
        <authorList>
            <person name="Kim H.S."/>
            <person name="Murphy T."/>
            <person name="Xia J."/>
            <person name="Caragea D."/>
            <person name="Park Y."/>
            <person name="Beeman R.W."/>
            <person name="Lorenzen M.D."/>
            <person name="Butcher S."/>
            <person name="Manak J.R."/>
            <person name="Brown S.J."/>
        </authorList>
    </citation>
    <scope>GENOME REANNOTATION</scope>
    <source>
        <strain evidence="4 5">Georgia GA2</strain>
    </source>
</reference>
<dbReference type="STRING" id="7070.D6WCU9"/>
<gene>
    <name evidence="4" type="primary">AUGUSTUS-3.0.2_04449</name>
    <name evidence="4" type="ORF">TcasGA2_TC004449</name>
</gene>
<protein>
    <submittedName>
        <fullName evidence="4">Glutathione S-transferase 1-1-like Protein</fullName>
    </submittedName>
</protein>
<dbReference type="GO" id="GO:0006749">
    <property type="term" value="P:glutathione metabolic process"/>
    <property type="evidence" value="ECO:0000318"/>
    <property type="project" value="GO_Central"/>
</dbReference>
<dbReference type="PROSITE" id="PS50405">
    <property type="entry name" value="GST_CTER"/>
    <property type="match status" value="1"/>
</dbReference>
<name>D6WCU9_TRICA</name>